<dbReference type="GO" id="GO:0004721">
    <property type="term" value="F:phosphoprotein phosphatase activity"/>
    <property type="evidence" value="ECO:0007669"/>
    <property type="project" value="UniProtKB-KW"/>
</dbReference>
<dbReference type="EMBL" id="CAJOBO010000244">
    <property type="protein sequence ID" value="CAF4172847.1"/>
    <property type="molecule type" value="Genomic_DNA"/>
</dbReference>
<dbReference type="InterPro" id="IPR000387">
    <property type="entry name" value="Tyr_Pase_dom"/>
</dbReference>
<dbReference type="PROSITE" id="PS50056">
    <property type="entry name" value="TYR_PHOSPHATASE_2"/>
    <property type="match status" value="1"/>
</dbReference>
<dbReference type="SMART" id="SM00195">
    <property type="entry name" value="DSPc"/>
    <property type="match status" value="1"/>
</dbReference>
<feature type="domain" description="Tyrosine-protein phosphatase" evidence="4">
    <location>
        <begin position="26"/>
        <end position="170"/>
    </location>
</feature>
<name>A0A818Z1G6_9BILA</name>
<organism evidence="10 15">
    <name type="scientific">Rotaria socialis</name>
    <dbReference type="NCBI Taxonomy" id="392032"/>
    <lineage>
        <taxon>Eukaryota</taxon>
        <taxon>Metazoa</taxon>
        <taxon>Spiralia</taxon>
        <taxon>Gnathifera</taxon>
        <taxon>Rotifera</taxon>
        <taxon>Eurotatoria</taxon>
        <taxon>Bdelloidea</taxon>
        <taxon>Philodinida</taxon>
        <taxon>Philodinidae</taxon>
        <taxon>Rotaria</taxon>
    </lineage>
</organism>
<evidence type="ECO:0000259" key="5">
    <source>
        <dbReference type="PROSITE" id="PS50056"/>
    </source>
</evidence>
<dbReference type="Proteomes" id="UP000663869">
    <property type="component" value="Unassembled WGS sequence"/>
</dbReference>
<evidence type="ECO:0000313" key="10">
    <source>
        <dbReference type="EMBL" id="CAF3764293.1"/>
    </source>
</evidence>
<evidence type="ECO:0000256" key="1">
    <source>
        <dbReference type="ARBA" id="ARBA00008601"/>
    </source>
</evidence>
<evidence type="ECO:0000256" key="3">
    <source>
        <dbReference type="ARBA" id="ARBA00022912"/>
    </source>
</evidence>
<keyword evidence="2" id="KW-0378">Hydrolase</keyword>
<evidence type="ECO:0000313" key="6">
    <source>
        <dbReference type="EMBL" id="CAF3313850.1"/>
    </source>
</evidence>
<evidence type="ECO:0000313" key="11">
    <source>
        <dbReference type="EMBL" id="CAF4172847.1"/>
    </source>
</evidence>
<dbReference type="Gene3D" id="3.90.190.10">
    <property type="entry name" value="Protein tyrosine phosphatase superfamily"/>
    <property type="match status" value="1"/>
</dbReference>
<comment type="caution">
    <text evidence="10">The sequence shown here is derived from an EMBL/GenBank/DDBJ whole genome shotgun (WGS) entry which is preliminary data.</text>
</comment>
<dbReference type="EMBL" id="CAJOBR010024606">
    <property type="protein sequence ID" value="CAF4961973.1"/>
    <property type="molecule type" value="Genomic_DNA"/>
</dbReference>
<evidence type="ECO:0000313" key="13">
    <source>
        <dbReference type="EMBL" id="CAF4825380.1"/>
    </source>
</evidence>
<dbReference type="Proteomes" id="UP000663865">
    <property type="component" value="Unassembled WGS sequence"/>
</dbReference>
<dbReference type="InterPro" id="IPR000340">
    <property type="entry name" value="Dual-sp_phosphatase_cat-dom"/>
</dbReference>
<accession>A0A818Z1G6</accession>
<evidence type="ECO:0000313" key="8">
    <source>
        <dbReference type="EMBL" id="CAF3375326.1"/>
    </source>
</evidence>
<keyword evidence="3" id="KW-0904">Protein phosphatase</keyword>
<dbReference type="EMBL" id="CAJNYT010004089">
    <property type="protein sequence ID" value="CAF3630808.1"/>
    <property type="molecule type" value="Genomic_DNA"/>
</dbReference>
<dbReference type="GO" id="GO:0005737">
    <property type="term" value="C:cytoplasm"/>
    <property type="evidence" value="ECO:0007669"/>
    <property type="project" value="TreeGrafter"/>
</dbReference>
<dbReference type="Proteomes" id="UP000663838">
    <property type="component" value="Unassembled WGS sequence"/>
</dbReference>
<dbReference type="Proteomes" id="UP000663872">
    <property type="component" value="Unassembled WGS sequence"/>
</dbReference>
<sequence>MITDSKSFTASVAPSANILPILVDYNISQITPYLYVTAEDTVREFSKVFSYGIGCVINVAQELPQIMFPPQTGIESFKYPIIDTPMFPVSHYFDIVADRIAVNTASNRRTLLYCRQGRSRSITFTLAYLIKHHHLPLPTAYSLVKSRRQIAQPNVGFWSQLRFYEVTQQKMIASINGYPHHPVTYGAQVFNKISNGLDSIIAQLPIVNTFTHMRGSISENTKIEPYHYGRKRRQSVYSHPDDIGHRANILQRLNFLK</sequence>
<evidence type="ECO:0000256" key="2">
    <source>
        <dbReference type="ARBA" id="ARBA00022801"/>
    </source>
</evidence>
<dbReference type="Proteomes" id="UP000663848">
    <property type="component" value="Unassembled WGS sequence"/>
</dbReference>
<proteinExistence type="inferred from homology"/>
<evidence type="ECO:0000313" key="15">
    <source>
        <dbReference type="Proteomes" id="UP000663865"/>
    </source>
</evidence>
<reference evidence="10" key="1">
    <citation type="submission" date="2021-02" db="EMBL/GenBank/DDBJ databases">
        <authorList>
            <person name="Nowell W R."/>
        </authorList>
    </citation>
    <scope>NUCLEOTIDE SEQUENCE</scope>
</reference>
<dbReference type="EMBL" id="CAJNXB010003519">
    <property type="protein sequence ID" value="CAF3321300.1"/>
    <property type="molecule type" value="Genomic_DNA"/>
</dbReference>
<dbReference type="InterPro" id="IPR052103">
    <property type="entry name" value="Dual_spec_Phospatases"/>
</dbReference>
<evidence type="ECO:0000313" key="12">
    <source>
        <dbReference type="EMBL" id="CAF4423920.1"/>
    </source>
</evidence>
<dbReference type="EMBL" id="CAJNYD010001874">
    <property type="protein sequence ID" value="CAF3375326.1"/>
    <property type="molecule type" value="Genomic_DNA"/>
</dbReference>
<dbReference type="Proteomes" id="UP000663825">
    <property type="component" value="Unassembled WGS sequence"/>
</dbReference>
<gene>
    <name evidence="6" type="ORF">FME351_LOCUS687</name>
    <name evidence="9" type="ORF">GRG538_LOCUS24150</name>
    <name evidence="11" type="ORF">HFQ381_LOCUS5715</name>
    <name evidence="10" type="ORF">KIK155_LOCUS30449</name>
    <name evidence="8" type="ORF">LUA448_LOCUS15250</name>
    <name evidence="14" type="ORF">QYT958_LOCUS34371</name>
    <name evidence="7" type="ORF">TIS948_LOCUS20198</name>
    <name evidence="13" type="ORF">TOA249_LOCUS24864</name>
    <name evidence="12" type="ORF">TSG867_LOCUS14769</name>
</gene>
<dbReference type="Pfam" id="PF00782">
    <property type="entry name" value="DSPc"/>
    <property type="match status" value="1"/>
</dbReference>
<dbReference type="PANTHER" id="PTHR45961:SF6">
    <property type="entry name" value="IP21249P"/>
    <property type="match status" value="1"/>
</dbReference>
<dbReference type="SUPFAM" id="SSF52799">
    <property type="entry name" value="(Phosphotyrosine protein) phosphatases II"/>
    <property type="match status" value="1"/>
</dbReference>
<evidence type="ECO:0000313" key="14">
    <source>
        <dbReference type="EMBL" id="CAF4961973.1"/>
    </source>
</evidence>
<evidence type="ECO:0000313" key="9">
    <source>
        <dbReference type="EMBL" id="CAF3630808.1"/>
    </source>
</evidence>
<dbReference type="EMBL" id="CAJOBS010002603">
    <property type="protein sequence ID" value="CAF4825380.1"/>
    <property type="molecule type" value="Genomic_DNA"/>
</dbReference>
<dbReference type="PANTHER" id="PTHR45961">
    <property type="entry name" value="IP21249P"/>
    <property type="match status" value="1"/>
</dbReference>
<dbReference type="OrthoDB" id="285418at2759"/>
<evidence type="ECO:0000259" key="4">
    <source>
        <dbReference type="PROSITE" id="PS50054"/>
    </source>
</evidence>
<feature type="domain" description="Tyrosine specific protein phosphatases" evidence="5">
    <location>
        <begin position="90"/>
        <end position="148"/>
    </location>
</feature>
<dbReference type="EMBL" id="CAJNYU010000014">
    <property type="protein sequence ID" value="CAF3313850.1"/>
    <property type="molecule type" value="Genomic_DNA"/>
</dbReference>
<dbReference type="EMBL" id="CAJNYV010005598">
    <property type="protein sequence ID" value="CAF3764293.1"/>
    <property type="molecule type" value="Genomic_DNA"/>
</dbReference>
<evidence type="ECO:0000313" key="7">
    <source>
        <dbReference type="EMBL" id="CAF3321300.1"/>
    </source>
</evidence>
<dbReference type="AlphaFoldDB" id="A0A818Z1G6"/>
<dbReference type="Proteomes" id="UP000663833">
    <property type="component" value="Unassembled WGS sequence"/>
</dbReference>
<dbReference type="InterPro" id="IPR029021">
    <property type="entry name" value="Prot-tyrosine_phosphatase-like"/>
</dbReference>
<dbReference type="EMBL" id="CAJOBQ010000835">
    <property type="protein sequence ID" value="CAF4423920.1"/>
    <property type="molecule type" value="Genomic_DNA"/>
</dbReference>
<protein>
    <submittedName>
        <fullName evidence="10">Uncharacterized protein</fullName>
    </submittedName>
</protein>
<dbReference type="PROSITE" id="PS50054">
    <property type="entry name" value="TYR_PHOSPHATASE_DUAL"/>
    <property type="match status" value="1"/>
</dbReference>
<dbReference type="Proteomes" id="UP000663851">
    <property type="component" value="Unassembled WGS sequence"/>
</dbReference>
<comment type="similarity">
    <text evidence="1">Belongs to the protein-tyrosine phosphatase family. Non-receptor class dual specificity subfamily.</text>
</comment>
<dbReference type="Proteomes" id="UP000663862">
    <property type="component" value="Unassembled WGS sequence"/>
</dbReference>
<dbReference type="InterPro" id="IPR020422">
    <property type="entry name" value="TYR_PHOSPHATASE_DUAL_dom"/>
</dbReference>